<reference evidence="12 13" key="1">
    <citation type="submission" date="2024-01" db="EMBL/GenBank/DDBJ databases">
        <authorList>
            <consortium name="Genoscope - CEA"/>
            <person name="William W."/>
        </authorList>
    </citation>
    <scope>NUCLEOTIDE SEQUENCE [LARGE SCALE GENOMIC DNA]</scope>
    <source>
        <strain evidence="12 13">29B2s-10</strain>
    </source>
</reference>
<dbReference type="InterPro" id="IPR001374">
    <property type="entry name" value="R3H_dom"/>
</dbReference>
<feature type="compositionally biased region" description="Basic residues" evidence="9">
    <location>
        <begin position="622"/>
        <end position="631"/>
    </location>
</feature>
<dbReference type="Proteomes" id="UP001497600">
    <property type="component" value="Chromosome D"/>
</dbReference>
<dbReference type="Gene3D" id="3.30.1370.50">
    <property type="entry name" value="R3H-like domain"/>
    <property type="match status" value="1"/>
</dbReference>
<feature type="region of interest" description="Disordered" evidence="9">
    <location>
        <begin position="1"/>
        <end position="83"/>
    </location>
</feature>
<sequence>MSKRKGPAKGSFGRFRNKNGKKKKTGNGGRAPSTDQRSSHGGNDHAELYDLQYGELPDVGNSRSKPMSMKSMSKRPGSTRHTMMEEVGYTSRHVESTIRQPLRNKPVLFVKAKEIYDPNKSLREEKKRKEDEENNKNESRPVDDMEEVESLSEEEEEVEVGKEEEEEEEQEEEEEDTIPKEHQELLDYLNSPSLNEVRPSKPRIDILSDSDEEGEEVDEEEDDEEVIEMIQEEDDEEVIEMIQEEEEEELEEVQDQKEHPIGEEKINTEHSHDEHAEVDVQEHNKSEDMDVDSSPFIIDEVGDPELVKLTKPLTSLLVTENDSSSTRSPSIKSDSNPGLEYNPVLTIGKVSLQTSKKNGYTTTELMSVDSLNKVAKPGFVDEENLFAESEESDFLDDDRGGYKDYISQIMRDMANDSDEYESDTNFDIMAESSDEEEEDNQDNDDLEDDDDEETDPKDVEYGFLPEDFEFDISEISVSNVRLGIKNQYYTRCLGLTGSQDESMWIDQDELHDYVISKGVKEHRLQSFMRYITTGLIDDEPFEQPNYSDVYISETSEEEEVQEDEELASMVEFAKSQKQTKMMDIPTTETLKTTGKGKKKKLKLDKFSLTAETLESLQEQHQIRRQSKKNKKDKKEADKLEKAFKKHDLLILYPFSMHITEIREELEAFLHDISRDTLSFPPLDPHGNKTVSKMARFYNMKTTTHGSGLKSFIKASKYRRTFHNLPDYGNMAYVMKQRPIFHRADIKRTKSEITATDGNLKKDKARGRNKPTSNASVQEGDIVGSKAPEIAADNVGRLLLEKLGWVRGEGLGISGNKGISEPITAVVKKSKEGLKESRK</sequence>
<dbReference type="PROSITE" id="PS51061">
    <property type="entry name" value="R3H"/>
    <property type="match status" value="1"/>
</dbReference>
<feature type="compositionally biased region" description="Acidic residues" evidence="9">
    <location>
        <begin position="144"/>
        <end position="176"/>
    </location>
</feature>
<evidence type="ECO:0000313" key="13">
    <source>
        <dbReference type="Proteomes" id="UP001497600"/>
    </source>
</evidence>
<keyword evidence="8" id="KW-0539">Nucleus</keyword>
<feature type="domain" description="R3H" evidence="11">
    <location>
        <begin position="655"/>
        <end position="718"/>
    </location>
</feature>
<feature type="region of interest" description="Disordered" evidence="9">
    <location>
        <begin position="813"/>
        <end position="838"/>
    </location>
</feature>
<evidence type="ECO:0000259" key="11">
    <source>
        <dbReference type="PROSITE" id="PS51061"/>
    </source>
</evidence>
<dbReference type="SMART" id="SM00443">
    <property type="entry name" value="G_patch"/>
    <property type="match status" value="1"/>
</dbReference>
<keyword evidence="6" id="KW-0507">mRNA processing</keyword>
<feature type="compositionally biased region" description="Basic residues" evidence="9">
    <location>
        <begin position="15"/>
        <end position="25"/>
    </location>
</feature>
<dbReference type="PANTHER" id="PTHR14195">
    <property type="entry name" value="G PATCH DOMAIN CONTAINING PROTEIN 2"/>
    <property type="match status" value="1"/>
</dbReference>
<evidence type="ECO:0000256" key="5">
    <source>
        <dbReference type="ARBA" id="ARBA00022490"/>
    </source>
</evidence>
<feature type="compositionally biased region" description="Acidic residues" evidence="9">
    <location>
        <begin position="208"/>
        <end position="225"/>
    </location>
</feature>
<dbReference type="CDD" id="cd02646">
    <property type="entry name" value="R3H_G-patch"/>
    <property type="match status" value="1"/>
</dbReference>
<feature type="region of interest" description="Disordered" evidence="9">
    <location>
        <begin position="317"/>
        <end position="342"/>
    </location>
</feature>
<keyword evidence="13" id="KW-1185">Reference proteome</keyword>
<evidence type="ECO:0000256" key="6">
    <source>
        <dbReference type="ARBA" id="ARBA00022664"/>
    </source>
</evidence>
<keyword evidence="7" id="KW-0508">mRNA splicing</keyword>
<dbReference type="SUPFAM" id="SSF82708">
    <property type="entry name" value="R3H domain"/>
    <property type="match status" value="1"/>
</dbReference>
<dbReference type="PROSITE" id="PS50174">
    <property type="entry name" value="G_PATCH"/>
    <property type="match status" value="1"/>
</dbReference>
<feature type="region of interest" description="Disordered" evidence="9">
    <location>
        <begin position="112"/>
        <end position="225"/>
    </location>
</feature>
<feature type="region of interest" description="Disordered" evidence="9">
    <location>
        <begin position="616"/>
        <end position="636"/>
    </location>
</feature>
<feature type="region of interest" description="Disordered" evidence="9">
    <location>
        <begin position="431"/>
        <end position="461"/>
    </location>
</feature>
<name>A0ABP0EB93_9ASCO</name>
<feature type="domain" description="G-patch" evidence="10">
    <location>
        <begin position="791"/>
        <end position="838"/>
    </location>
</feature>
<feature type="compositionally biased region" description="Acidic residues" evidence="9">
    <location>
        <begin position="432"/>
        <end position="455"/>
    </location>
</feature>
<protein>
    <recommendedName>
        <fullName evidence="4">Protein SQS1</fullName>
    </recommendedName>
</protein>
<feature type="region of interest" description="Disordered" evidence="9">
    <location>
        <begin position="751"/>
        <end position="780"/>
    </location>
</feature>
<accession>A0ABP0EB93</accession>
<feature type="compositionally biased region" description="Basic and acidic residues" evidence="9">
    <location>
        <begin position="828"/>
        <end position="838"/>
    </location>
</feature>
<evidence type="ECO:0000256" key="3">
    <source>
        <dbReference type="ARBA" id="ARBA00010306"/>
    </source>
</evidence>
<evidence type="ECO:0000256" key="7">
    <source>
        <dbReference type="ARBA" id="ARBA00023187"/>
    </source>
</evidence>
<dbReference type="Pfam" id="PF01585">
    <property type="entry name" value="G-patch"/>
    <property type="match status" value="1"/>
</dbReference>
<feature type="compositionally biased region" description="Low complexity" evidence="9">
    <location>
        <begin position="62"/>
        <end position="76"/>
    </location>
</feature>
<dbReference type="InterPro" id="IPR036867">
    <property type="entry name" value="R3H_dom_sf"/>
</dbReference>
<evidence type="ECO:0000259" key="10">
    <source>
        <dbReference type="PROSITE" id="PS50174"/>
    </source>
</evidence>
<evidence type="ECO:0000256" key="1">
    <source>
        <dbReference type="ARBA" id="ARBA00004123"/>
    </source>
</evidence>
<keyword evidence="5" id="KW-0963">Cytoplasm</keyword>
<feature type="compositionally biased region" description="Basic and acidic residues" evidence="9">
    <location>
        <begin position="112"/>
        <end position="143"/>
    </location>
</feature>
<feature type="compositionally biased region" description="Acidic residues" evidence="9">
    <location>
        <begin position="244"/>
        <end position="253"/>
    </location>
</feature>
<proteinExistence type="inferred from homology"/>
<organism evidence="12 13">
    <name type="scientific">[Candida] anglica</name>
    <dbReference type="NCBI Taxonomy" id="148631"/>
    <lineage>
        <taxon>Eukaryota</taxon>
        <taxon>Fungi</taxon>
        <taxon>Dikarya</taxon>
        <taxon>Ascomycota</taxon>
        <taxon>Saccharomycotina</taxon>
        <taxon>Pichiomycetes</taxon>
        <taxon>Debaryomycetaceae</taxon>
        <taxon>Kurtzmaniella</taxon>
    </lineage>
</organism>
<comment type="similarity">
    <text evidence="3">Belongs to the SQS1 family.</text>
</comment>
<feature type="compositionally biased region" description="Basic and acidic residues" evidence="9">
    <location>
        <begin position="254"/>
        <end position="288"/>
    </location>
</feature>
<feature type="compositionally biased region" description="Polar residues" evidence="9">
    <location>
        <begin position="317"/>
        <end position="336"/>
    </location>
</feature>
<evidence type="ECO:0000256" key="2">
    <source>
        <dbReference type="ARBA" id="ARBA00004496"/>
    </source>
</evidence>
<dbReference type="InterPro" id="IPR051189">
    <property type="entry name" value="Splicing_assoc_domain"/>
</dbReference>
<evidence type="ECO:0000256" key="4">
    <source>
        <dbReference type="ARBA" id="ARBA00018964"/>
    </source>
</evidence>
<evidence type="ECO:0000256" key="9">
    <source>
        <dbReference type="SAM" id="MobiDB-lite"/>
    </source>
</evidence>
<evidence type="ECO:0000313" key="12">
    <source>
        <dbReference type="EMBL" id="CAK7902586.1"/>
    </source>
</evidence>
<gene>
    <name evidence="12" type="primary">SQS1</name>
    <name evidence="12" type="ORF">CAAN4_D00672</name>
</gene>
<dbReference type="InterPro" id="IPR000467">
    <property type="entry name" value="G_patch_dom"/>
</dbReference>
<evidence type="ECO:0000256" key="8">
    <source>
        <dbReference type="ARBA" id="ARBA00023242"/>
    </source>
</evidence>
<comment type="subcellular location">
    <subcellularLocation>
        <location evidence="2">Cytoplasm</location>
    </subcellularLocation>
    <subcellularLocation>
        <location evidence="1">Nucleus</location>
    </subcellularLocation>
</comment>
<dbReference type="InterPro" id="IPR034082">
    <property type="entry name" value="R3H_G-patch"/>
</dbReference>
<dbReference type="EMBL" id="OZ004256">
    <property type="protein sequence ID" value="CAK7902586.1"/>
    <property type="molecule type" value="Genomic_DNA"/>
</dbReference>
<feature type="region of interest" description="Disordered" evidence="9">
    <location>
        <begin position="244"/>
        <end position="296"/>
    </location>
</feature>